<feature type="compositionally biased region" description="Polar residues" evidence="6">
    <location>
        <begin position="423"/>
        <end position="432"/>
    </location>
</feature>
<evidence type="ECO:0000256" key="5">
    <source>
        <dbReference type="ARBA" id="ARBA00023136"/>
    </source>
</evidence>
<comment type="similarity">
    <text evidence="3">Belongs to the INP1 family.</text>
</comment>
<dbReference type="AlphaFoldDB" id="A0A642UVH2"/>
<feature type="region of interest" description="Disordered" evidence="6">
    <location>
        <begin position="1"/>
        <end position="99"/>
    </location>
</feature>
<dbReference type="InterPro" id="IPR024758">
    <property type="entry name" value="Inp1"/>
</dbReference>
<protein>
    <recommendedName>
        <fullName evidence="4">Inheritance of peroxisomes protein 1</fullName>
    </recommendedName>
</protein>
<comment type="subcellular location">
    <subcellularLocation>
        <location evidence="2">Peroxisome membrane</location>
        <topology evidence="2">Peripheral membrane protein</topology>
    </subcellularLocation>
</comment>
<comment type="function">
    <text evidence="1">Required for peroxisome inheritance.</text>
</comment>
<evidence type="ECO:0000256" key="3">
    <source>
        <dbReference type="ARBA" id="ARBA00010707"/>
    </source>
</evidence>
<reference evidence="7 8" key="1">
    <citation type="submission" date="2019-07" db="EMBL/GenBank/DDBJ databases">
        <title>Genome assembly of two rare yeast pathogens: Diutina rugosa and Trichomonascus ciferrii.</title>
        <authorList>
            <person name="Mixao V."/>
            <person name="Saus E."/>
            <person name="Hansen A."/>
            <person name="Lass-Flor C."/>
            <person name="Gabaldon T."/>
        </authorList>
    </citation>
    <scope>NUCLEOTIDE SEQUENCE [LARGE SCALE GENOMIC DNA]</scope>
    <source>
        <strain evidence="7 8">CBS 613</strain>
    </source>
</reference>
<dbReference type="EMBL" id="SWFT01000038">
    <property type="protein sequence ID" value="KAA8906067.1"/>
    <property type="molecule type" value="Genomic_DNA"/>
</dbReference>
<dbReference type="RefSeq" id="XP_034013980.1">
    <property type="nucleotide sequence ID" value="XM_034153772.1"/>
</dbReference>
<evidence type="ECO:0000256" key="2">
    <source>
        <dbReference type="ARBA" id="ARBA00004421"/>
    </source>
</evidence>
<feature type="region of interest" description="Disordered" evidence="6">
    <location>
        <begin position="373"/>
        <end position="459"/>
    </location>
</feature>
<evidence type="ECO:0000313" key="8">
    <source>
        <dbReference type="Proteomes" id="UP000449547"/>
    </source>
</evidence>
<sequence length="569" mass="64390">MNSDGGLSRKPDDKRKRKRKKKKKSAPPPTPVAESMTTDRSPSKRLTKTVSPRRQTLMRYKHSDEDLGESPIKAAKSKLRKPSVDNSATPATTTPTDLAGAQPVVNLNMEEKVTLFRYKSSKILVFDDSPDDVKQSSGRLLGHGAIEIFQLHNGDVTYLSCGPSLIYPLLPKLKVLRIAFNQFIVPLAYPERYWKIFINSEEPNVVQVLENTFESVVKYRNLWKQDPEYVDINKQPAELKELSVDGDIPQFEIASELPPSPPSAPLSPHQFSPEWGIQRKVSDQSISTAMACLEMSKPTIQQPVPTRTNPVLKPVPQRTTANNTGYMTFHQQQNYGFINSRNSGTSRQRDDDAKSDSSMDSLLDEYEESICQSRSMAPSIASRRNSRRNSIASKRGSMYRQRIPIDEHFPTTSLSEYNRIHNTRGSRQSSCSEYHPPRDDWDYNQRLPKSRSNYSMNSTNSDLNSTYRYIYKSIAQRNMRAYPGEDIAARKLPTVPPTPPIPKQYLDTGSVSSAGRRHIEFVPNNSSSQRNHNLDSSEIYTLLSTSGKRGQHPVEAKASKSFTQRLFGW</sequence>
<dbReference type="Proteomes" id="UP000449547">
    <property type="component" value="Unassembled WGS sequence"/>
</dbReference>
<comment type="caution">
    <text evidence="7">The sequence shown here is derived from an EMBL/GenBank/DDBJ whole genome shotgun (WGS) entry which is preliminary data.</text>
</comment>
<feature type="compositionally biased region" description="Polar residues" evidence="6">
    <location>
        <begin position="335"/>
        <end position="346"/>
    </location>
</feature>
<feature type="region of interest" description="Disordered" evidence="6">
    <location>
        <begin position="335"/>
        <end position="359"/>
    </location>
</feature>
<feature type="compositionally biased region" description="Basic residues" evidence="6">
    <location>
        <begin position="15"/>
        <end position="25"/>
    </location>
</feature>
<dbReference type="GeneID" id="54779902"/>
<name>A0A642UVH2_DIURU</name>
<dbReference type="Pfam" id="PF12634">
    <property type="entry name" value="Inp1"/>
    <property type="match status" value="1"/>
</dbReference>
<feature type="compositionally biased region" description="Basic and acidic residues" evidence="6">
    <location>
        <begin position="347"/>
        <end position="357"/>
    </location>
</feature>
<organism evidence="7 8">
    <name type="scientific">Diutina rugosa</name>
    <name type="common">Yeast</name>
    <name type="synonym">Candida rugosa</name>
    <dbReference type="NCBI Taxonomy" id="5481"/>
    <lineage>
        <taxon>Eukaryota</taxon>
        <taxon>Fungi</taxon>
        <taxon>Dikarya</taxon>
        <taxon>Ascomycota</taxon>
        <taxon>Saccharomycotina</taxon>
        <taxon>Pichiomycetes</taxon>
        <taxon>Debaryomycetaceae</taxon>
        <taxon>Diutina</taxon>
    </lineage>
</organism>
<evidence type="ECO:0000256" key="1">
    <source>
        <dbReference type="ARBA" id="ARBA00003594"/>
    </source>
</evidence>
<gene>
    <name evidence="7" type="ORF">DIURU_001249</name>
</gene>
<feature type="compositionally biased region" description="Polar residues" evidence="6">
    <location>
        <begin position="450"/>
        <end position="459"/>
    </location>
</feature>
<dbReference type="OrthoDB" id="4097008at2759"/>
<proteinExistence type="inferred from homology"/>
<dbReference type="GO" id="GO:0045033">
    <property type="term" value="P:peroxisome inheritance"/>
    <property type="evidence" value="ECO:0007669"/>
    <property type="project" value="InterPro"/>
</dbReference>
<evidence type="ECO:0000256" key="6">
    <source>
        <dbReference type="SAM" id="MobiDB-lite"/>
    </source>
</evidence>
<feature type="compositionally biased region" description="Low complexity" evidence="6">
    <location>
        <begin position="379"/>
        <end position="393"/>
    </location>
</feature>
<evidence type="ECO:0000256" key="4">
    <source>
        <dbReference type="ARBA" id="ARBA00021397"/>
    </source>
</evidence>
<evidence type="ECO:0000313" key="7">
    <source>
        <dbReference type="EMBL" id="KAA8906067.1"/>
    </source>
</evidence>
<accession>A0A642UVH2</accession>
<dbReference type="GO" id="GO:0005780">
    <property type="term" value="C:extrinsic component of intraperoxisomal membrane"/>
    <property type="evidence" value="ECO:0007669"/>
    <property type="project" value="InterPro"/>
</dbReference>
<dbReference type="VEuPathDB" id="FungiDB:DIURU_001249"/>
<keyword evidence="5" id="KW-0472">Membrane</keyword>
<keyword evidence="8" id="KW-1185">Reference proteome</keyword>
<dbReference type="OMA" id="YWKIFIN"/>